<sequence length="366" mass="40236">MEEIKCIGCGITIQTEDPKLEGYTPPASLEKEDVICKRCFRLRNYNELQPVSLSGDDFLAILNGIGQKEGLVVKIVDIFDFNGSWINGLHRFVGNKDILLIGNKADILPKSVNPNRLINWMKAEASKLGLKPVDVLLVSAHKGQGMEEALTAIDKYRRGKDVYVVGCTNVGKSTFINRIIKGATGIGEVITTSHFPGTTLDLVEIPFEDGKAIYDTPGIINHHQIAHHLDANDLKAITPKKELKPKVFQLNAEQTLYIGGLARFDFISGARSSFTIHVSNELSIHRTKLSNADNLYKEHLGGMLAPPSGESLETLPPFVRHEFSIKKAKTDIVISGLGWITIQHPDVVVAVHAPRGVDVVLRPSLI</sequence>
<gene>
    <name evidence="2" type="primary">yqeH</name>
    <name evidence="2" type="ORF">K8V56_18055</name>
</gene>
<dbReference type="InterPro" id="IPR006073">
    <property type="entry name" value="GTP-bd"/>
</dbReference>
<reference evidence="2" key="1">
    <citation type="journal article" date="2021" name="PeerJ">
        <title>Extensive microbial diversity within the chicken gut microbiome revealed by metagenomics and culture.</title>
        <authorList>
            <person name="Gilroy R."/>
            <person name="Ravi A."/>
            <person name="Getino M."/>
            <person name="Pursley I."/>
            <person name="Horton D.L."/>
            <person name="Alikhan N.F."/>
            <person name="Baker D."/>
            <person name="Gharbi K."/>
            <person name="Hall N."/>
            <person name="Watson M."/>
            <person name="Adriaenssens E.M."/>
            <person name="Foster-Nyarko E."/>
            <person name="Jarju S."/>
            <person name="Secka A."/>
            <person name="Antonio M."/>
            <person name="Oren A."/>
            <person name="Chaudhuri R.R."/>
            <person name="La Ragione R."/>
            <person name="Hildebrand F."/>
            <person name="Pallen M.J."/>
        </authorList>
    </citation>
    <scope>NUCLEOTIDE SEQUENCE</scope>
    <source>
        <strain evidence="2">CHK171-7178</strain>
    </source>
</reference>
<dbReference type="PROSITE" id="PS51721">
    <property type="entry name" value="G_CP"/>
    <property type="match status" value="1"/>
</dbReference>
<dbReference type="GO" id="GO:0005525">
    <property type="term" value="F:GTP binding"/>
    <property type="evidence" value="ECO:0007669"/>
    <property type="project" value="InterPro"/>
</dbReference>
<dbReference type="NCBIfam" id="TIGR03597">
    <property type="entry name" value="GTPase_YqeH"/>
    <property type="match status" value="1"/>
</dbReference>
<evidence type="ECO:0000313" key="3">
    <source>
        <dbReference type="Proteomes" id="UP000698173"/>
    </source>
</evidence>
<dbReference type="Pfam" id="PF21516">
    <property type="entry name" value="YqeH-like_C"/>
    <property type="match status" value="1"/>
</dbReference>
<dbReference type="InterPro" id="IPR048422">
    <property type="entry name" value="NOA1/YqeH-like_C"/>
</dbReference>
<proteinExistence type="predicted"/>
<dbReference type="Proteomes" id="UP000698173">
    <property type="component" value="Unassembled WGS sequence"/>
</dbReference>
<dbReference type="AlphaFoldDB" id="A0A921KES6"/>
<dbReference type="InterPro" id="IPR027417">
    <property type="entry name" value="P-loop_NTPase"/>
</dbReference>
<dbReference type="InterPro" id="IPR050896">
    <property type="entry name" value="Mito_lipid_metab_GTPase"/>
</dbReference>
<dbReference type="InterPro" id="IPR019988">
    <property type="entry name" value="GTP-bd_ribosome_bgen_YqeH"/>
</dbReference>
<dbReference type="PANTHER" id="PTHR46434:SF1">
    <property type="entry name" value="GENETIC INTERACTOR OF PROHIBITINS 3, MITOCHONDRIAL"/>
    <property type="match status" value="1"/>
</dbReference>
<feature type="domain" description="CP-type G" evidence="1">
    <location>
        <begin position="45"/>
        <end position="222"/>
    </location>
</feature>
<protein>
    <submittedName>
        <fullName evidence="2">Ribosome biogenesis GTPase YqeH</fullName>
    </submittedName>
</protein>
<dbReference type="EMBL" id="DYWT01000275">
    <property type="protein sequence ID" value="HJF33672.1"/>
    <property type="molecule type" value="Genomic_DNA"/>
</dbReference>
<comment type="caution">
    <text evidence="2">The sequence shown here is derived from an EMBL/GenBank/DDBJ whole genome shotgun (WGS) entry which is preliminary data.</text>
</comment>
<evidence type="ECO:0000313" key="2">
    <source>
        <dbReference type="EMBL" id="HJF33672.1"/>
    </source>
</evidence>
<dbReference type="CDD" id="cd01855">
    <property type="entry name" value="YqeH"/>
    <property type="match status" value="1"/>
</dbReference>
<reference evidence="2" key="2">
    <citation type="submission" date="2021-09" db="EMBL/GenBank/DDBJ databases">
        <authorList>
            <person name="Gilroy R."/>
        </authorList>
    </citation>
    <scope>NUCLEOTIDE SEQUENCE</scope>
    <source>
        <strain evidence="2">CHK171-7178</strain>
    </source>
</reference>
<name>A0A921KES6_SPOPS</name>
<accession>A0A921KES6</accession>
<dbReference type="PANTHER" id="PTHR46434">
    <property type="entry name" value="GENETIC INTERACTOR OF PROHIBITINS 3, MITOCHONDRIAL"/>
    <property type="match status" value="1"/>
</dbReference>
<dbReference type="InterPro" id="IPR030378">
    <property type="entry name" value="G_CP_dom"/>
</dbReference>
<dbReference type="SUPFAM" id="SSF52540">
    <property type="entry name" value="P-loop containing nucleoside triphosphate hydrolases"/>
    <property type="match status" value="1"/>
</dbReference>
<dbReference type="Gene3D" id="3.40.50.300">
    <property type="entry name" value="P-loop containing nucleotide triphosphate hydrolases"/>
    <property type="match status" value="1"/>
</dbReference>
<dbReference type="Pfam" id="PF01926">
    <property type="entry name" value="MMR_HSR1"/>
    <property type="match status" value="1"/>
</dbReference>
<evidence type="ECO:0000259" key="1">
    <source>
        <dbReference type="PROSITE" id="PS51721"/>
    </source>
</evidence>
<organism evidence="2 3">
    <name type="scientific">Sporosarcina psychrophila</name>
    <name type="common">Bacillus psychrophilus</name>
    <dbReference type="NCBI Taxonomy" id="1476"/>
    <lineage>
        <taxon>Bacteria</taxon>
        <taxon>Bacillati</taxon>
        <taxon>Bacillota</taxon>
        <taxon>Bacilli</taxon>
        <taxon>Bacillales</taxon>
        <taxon>Caryophanaceae</taxon>
        <taxon>Sporosarcina</taxon>
    </lineage>
</organism>